<feature type="region of interest" description="Disordered" evidence="1">
    <location>
        <begin position="1"/>
        <end position="97"/>
    </location>
</feature>
<dbReference type="AlphaFoldDB" id="A0A5N5X2Z1"/>
<evidence type="ECO:0000313" key="2">
    <source>
        <dbReference type="EMBL" id="KAB8075166.1"/>
    </source>
</evidence>
<feature type="compositionally biased region" description="Basic and acidic residues" evidence="1">
    <location>
        <begin position="580"/>
        <end position="589"/>
    </location>
</feature>
<feature type="compositionally biased region" description="Low complexity" evidence="1">
    <location>
        <begin position="419"/>
        <end position="430"/>
    </location>
</feature>
<feature type="compositionally biased region" description="Polar residues" evidence="1">
    <location>
        <begin position="486"/>
        <end position="497"/>
    </location>
</feature>
<reference evidence="2 3" key="1">
    <citation type="submission" date="2019-04" db="EMBL/GenBank/DDBJ databases">
        <title>Friends and foes A comparative genomics study of 23 Aspergillus species from section Flavi.</title>
        <authorList>
            <consortium name="DOE Joint Genome Institute"/>
            <person name="Kjaerbolling I."/>
            <person name="Vesth T."/>
            <person name="Frisvad J.C."/>
            <person name="Nybo J.L."/>
            <person name="Theobald S."/>
            <person name="Kildgaard S."/>
            <person name="Isbrandt T."/>
            <person name="Kuo A."/>
            <person name="Sato A."/>
            <person name="Lyhne E.K."/>
            <person name="Kogle M.E."/>
            <person name="Wiebenga A."/>
            <person name="Kun R.S."/>
            <person name="Lubbers R.J."/>
            <person name="Makela M.R."/>
            <person name="Barry K."/>
            <person name="Chovatia M."/>
            <person name="Clum A."/>
            <person name="Daum C."/>
            <person name="Haridas S."/>
            <person name="He G."/>
            <person name="LaButti K."/>
            <person name="Lipzen A."/>
            <person name="Mondo S."/>
            <person name="Riley R."/>
            <person name="Salamov A."/>
            <person name="Simmons B.A."/>
            <person name="Magnuson J.K."/>
            <person name="Henrissat B."/>
            <person name="Mortensen U.H."/>
            <person name="Larsen T.O."/>
            <person name="Devries R.P."/>
            <person name="Grigoriev I.V."/>
            <person name="Machida M."/>
            <person name="Baker S.E."/>
            <person name="Andersen M.R."/>
        </authorList>
    </citation>
    <scope>NUCLEOTIDE SEQUENCE [LARGE SCALE GENOMIC DNA]</scope>
    <source>
        <strain evidence="2 3">CBS 151.66</strain>
    </source>
</reference>
<gene>
    <name evidence="2" type="ORF">BDV29DRAFT_172390</name>
</gene>
<sequence>MSHHRVIQDSDDDDDPLAADFPPPANPPHQTDNTLTLNSDIQSIPVRAQVREPNHPITINFDEFLQSQEAAPTGPSSSQQRREERWIPNEVGGGGSIGSMMTEIGLAQRRLFDDDETQYAGRQLIPETAASVPSQPNTMPTDEMTLVPVIEIVGPREMGYINNEGGPDYMYQTSDTIAYQYAEAEQQQQVLSSNGFSQSAASYNLFESSLQPSRSPSSDNISHLRPTDTLQVEGQHGPRRWNSMQDMLSSPHDTEPNSSLLSAKASRSKSDNAALDVVPQLYLQQQQQRAASPDDLPRLIAVEIPAEPKKRGRPKKQTVPEAAENHEHPQQVVPEAGEIINNIDNKPEKRKQGRPPKNAKADSLNQQDQTNPILNQPEAIPPSHEPKPPSNILPQEHPENSVLHIELPQNNHHLPSEQTIPEPIKFTTPPTKEPKKKKLKRGKTTSITLKKTYDPDIEPDVIWIDETTPNPNPQLPNTSEPPHPSTGKQPPATTIVQVQPDPPKKRGRKRKKTSDQQQAVEETPTADTTHPNLKQSQEPVSVTENSTPETNNLNHLPHDNPGDKSQPTPPLKINENPPETPKKTDREPKTTGASNTEEESGKMSSKGPGKHSPISTGTVPYRVGLSRRARIAPLLKIVKR</sequence>
<feature type="compositionally biased region" description="Polar residues" evidence="1">
    <location>
        <begin position="408"/>
        <end position="418"/>
    </location>
</feature>
<feature type="compositionally biased region" description="Polar residues" evidence="1">
    <location>
        <begin position="515"/>
        <end position="554"/>
    </location>
</feature>
<feature type="region of interest" description="Disordered" evidence="1">
    <location>
        <begin position="303"/>
        <end position="621"/>
    </location>
</feature>
<feature type="compositionally biased region" description="Basic residues" evidence="1">
    <location>
        <begin position="434"/>
        <end position="443"/>
    </location>
</feature>
<accession>A0A5N5X2Z1</accession>
<proteinExistence type="predicted"/>
<evidence type="ECO:0000256" key="1">
    <source>
        <dbReference type="SAM" id="MobiDB-lite"/>
    </source>
</evidence>
<name>A0A5N5X2Z1_9EURO</name>
<dbReference type="InterPro" id="IPR017956">
    <property type="entry name" value="AT_hook_DNA-bd_motif"/>
</dbReference>
<feature type="compositionally biased region" description="Polar residues" evidence="1">
    <location>
        <begin position="29"/>
        <end position="42"/>
    </location>
</feature>
<organism evidence="2 3">
    <name type="scientific">Aspergillus leporis</name>
    <dbReference type="NCBI Taxonomy" id="41062"/>
    <lineage>
        <taxon>Eukaryota</taxon>
        <taxon>Fungi</taxon>
        <taxon>Dikarya</taxon>
        <taxon>Ascomycota</taxon>
        <taxon>Pezizomycotina</taxon>
        <taxon>Eurotiomycetes</taxon>
        <taxon>Eurotiomycetidae</taxon>
        <taxon>Eurotiales</taxon>
        <taxon>Aspergillaceae</taxon>
        <taxon>Aspergillus</taxon>
        <taxon>Aspergillus subgen. Circumdati</taxon>
    </lineage>
</organism>
<feature type="compositionally biased region" description="Polar residues" evidence="1">
    <location>
        <begin position="363"/>
        <end position="374"/>
    </location>
</feature>
<dbReference type="OrthoDB" id="5404794at2759"/>
<feature type="region of interest" description="Disordered" evidence="1">
    <location>
        <begin position="208"/>
        <end position="267"/>
    </location>
</feature>
<dbReference type="GO" id="GO:0003677">
    <property type="term" value="F:DNA binding"/>
    <property type="evidence" value="ECO:0007669"/>
    <property type="project" value="InterPro"/>
</dbReference>
<keyword evidence="3" id="KW-1185">Reference proteome</keyword>
<feature type="compositionally biased region" description="Low complexity" evidence="1">
    <location>
        <begin position="208"/>
        <end position="218"/>
    </location>
</feature>
<dbReference type="EMBL" id="ML732198">
    <property type="protein sequence ID" value="KAB8075166.1"/>
    <property type="molecule type" value="Genomic_DNA"/>
</dbReference>
<dbReference type="SMART" id="SM00384">
    <property type="entry name" value="AT_hook"/>
    <property type="match status" value="3"/>
</dbReference>
<feature type="compositionally biased region" description="Pro residues" evidence="1">
    <location>
        <begin position="470"/>
        <end position="484"/>
    </location>
</feature>
<dbReference type="Proteomes" id="UP000326565">
    <property type="component" value="Unassembled WGS sequence"/>
</dbReference>
<feature type="compositionally biased region" description="Polar residues" evidence="1">
    <location>
        <begin position="65"/>
        <end position="79"/>
    </location>
</feature>
<protein>
    <submittedName>
        <fullName evidence="2">Uncharacterized protein</fullName>
    </submittedName>
</protein>
<evidence type="ECO:0000313" key="3">
    <source>
        <dbReference type="Proteomes" id="UP000326565"/>
    </source>
</evidence>